<organism evidence="1">
    <name type="scientific">Lepeophtheirus salmonis</name>
    <name type="common">Salmon louse</name>
    <name type="synonym">Caligus salmonis</name>
    <dbReference type="NCBI Taxonomy" id="72036"/>
    <lineage>
        <taxon>Eukaryota</taxon>
        <taxon>Metazoa</taxon>
        <taxon>Ecdysozoa</taxon>
        <taxon>Arthropoda</taxon>
        <taxon>Crustacea</taxon>
        <taxon>Multicrustacea</taxon>
        <taxon>Hexanauplia</taxon>
        <taxon>Copepoda</taxon>
        <taxon>Siphonostomatoida</taxon>
        <taxon>Caligidae</taxon>
        <taxon>Lepeophtheirus</taxon>
    </lineage>
</organism>
<proteinExistence type="predicted"/>
<protein>
    <submittedName>
        <fullName evidence="1">Putative LOC101238723 [Hydra vulgaris]</fullName>
    </submittedName>
</protein>
<name>A0A0K2T5A2_LEPSM</name>
<evidence type="ECO:0000313" key="1">
    <source>
        <dbReference type="EMBL" id="CDW21254.1"/>
    </source>
</evidence>
<dbReference type="EMBL" id="HACA01003893">
    <property type="protein sequence ID" value="CDW21254.1"/>
    <property type="molecule type" value="Transcribed_RNA"/>
</dbReference>
<dbReference type="GO" id="GO:0003676">
    <property type="term" value="F:nucleic acid binding"/>
    <property type="evidence" value="ECO:0007669"/>
    <property type="project" value="InterPro"/>
</dbReference>
<sequence length="134" mass="14652">MTGLCPIKSKMPPPPDSAVKHPLKIMVQGAFGALAVSELHVVDCKKRINSEYYQTEILEKFSLSALTPNSSEGTISSCKIVPLISESILMQDNAPSHASKSTEKLCSDHLSLFLDERPTGNGPDLNLIENMWQL</sequence>
<dbReference type="Gene3D" id="3.30.420.10">
    <property type="entry name" value="Ribonuclease H-like superfamily/Ribonuclease H"/>
    <property type="match status" value="1"/>
</dbReference>
<dbReference type="AlphaFoldDB" id="A0A0K2T5A2"/>
<dbReference type="InterPro" id="IPR036397">
    <property type="entry name" value="RNaseH_sf"/>
</dbReference>
<reference evidence="1" key="1">
    <citation type="submission" date="2014-05" db="EMBL/GenBank/DDBJ databases">
        <authorList>
            <person name="Chronopoulou M."/>
        </authorList>
    </citation>
    <scope>NUCLEOTIDE SEQUENCE</scope>
    <source>
        <tissue evidence="1">Whole organism</tissue>
    </source>
</reference>
<accession>A0A0K2T5A2</accession>